<keyword evidence="1" id="KW-0472">Membrane</keyword>
<dbReference type="STRING" id="260084.SAMN02927928_2150"/>
<dbReference type="RefSeq" id="WP_090647578.1">
    <property type="nucleotide sequence ID" value="NZ_CBCRYE010000001.1"/>
</dbReference>
<reference evidence="3" key="1">
    <citation type="submission" date="2016-10" db="EMBL/GenBank/DDBJ databases">
        <authorList>
            <person name="Varghese N."/>
            <person name="Submissions S."/>
        </authorList>
    </citation>
    <scope>NUCLEOTIDE SEQUENCE [LARGE SCALE GENOMIC DNA]</scope>
    <source>
        <strain evidence="3">CGMCC 1.3431</strain>
    </source>
</reference>
<proteinExistence type="predicted"/>
<evidence type="ECO:0000256" key="1">
    <source>
        <dbReference type="SAM" id="Phobius"/>
    </source>
</evidence>
<feature type="transmembrane region" description="Helical" evidence="1">
    <location>
        <begin position="44"/>
        <end position="60"/>
    </location>
</feature>
<dbReference type="Proteomes" id="UP000199150">
    <property type="component" value="Unassembled WGS sequence"/>
</dbReference>
<organism evidence="2 3">
    <name type="scientific">Asticcacaulis taihuensis</name>
    <dbReference type="NCBI Taxonomy" id="260084"/>
    <lineage>
        <taxon>Bacteria</taxon>
        <taxon>Pseudomonadati</taxon>
        <taxon>Pseudomonadota</taxon>
        <taxon>Alphaproteobacteria</taxon>
        <taxon>Caulobacterales</taxon>
        <taxon>Caulobacteraceae</taxon>
        <taxon>Asticcacaulis</taxon>
    </lineage>
</organism>
<dbReference type="EMBL" id="FMTS01000003">
    <property type="protein sequence ID" value="SCW60545.1"/>
    <property type="molecule type" value="Genomic_DNA"/>
</dbReference>
<protein>
    <submittedName>
        <fullName evidence="2">Uncharacterized protein</fullName>
    </submittedName>
</protein>
<keyword evidence="1" id="KW-1133">Transmembrane helix</keyword>
<accession>A0A1G4RVP7</accession>
<sequence length="61" mass="6885">MPLRIPSERTRSPLARNLYRLQVATVILGTGVYALLLVEPGHHLVRVFISLFTALFNAILR</sequence>
<name>A0A1G4RVP7_9CAUL</name>
<keyword evidence="3" id="KW-1185">Reference proteome</keyword>
<keyword evidence="1" id="KW-0812">Transmembrane</keyword>
<dbReference type="AlphaFoldDB" id="A0A1G4RVP7"/>
<evidence type="ECO:0000313" key="3">
    <source>
        <dbReference type="Proteomes" id="UP000199150"/>
    </source>
</evidence>
<gene>
    <name evidence="2" type="ORF">SAMN02927928_2150</name>
</gene>
<feature type="transmembrane region" description="Helical" evidence="1">
    <location>
        <begin position="21"/>
        <end position="38"/>
    </location>
</feature>
<evidence type="ECO:0000313" key="2">
    <source>
        <dbReference type="EMBL" id="SCW60545.1"/>
    </source>
</evidence>